<evidence type="ECO:0000313" key="2">
    <source>
        <dbReference type="Proteomes" id="UP000596661"/>
    </source>
</evidence>
<dbReference type="Proteomes" id="UP000596661">
    <property type="component" value="Chromosome 8"/>
</dbReference>
<keyword evidence="2" id="KW-1185">Reference proteome</keyword>
<dbReference type="Gramene" id="evm.model.08.1070">
    <property type="protein sequence ID" value="cds.evm.model.08.1070"/>
    <property type="gene ID" value="evm.TU.08.1070"/>
</dbReference>
<evidence type="ECO:0000313" key="1">
    <source>
        <dbReference type="EnsemblPlants" id="cds.evm.model.08.1070"/>
    </source>
</evidence>
<proteinExistence type="predicted"/>
<protein>
    <submittedName>
        <fullName evidence="1">Uncharacterized protein</fullName>
    </submittedName>
</protein>
<dbReference type="EnsemblPlants" id="evm.model.08.1070">
    <property type="protein sequence ID" value="cds.evm.model.08.1070"/>
    <property type="gene ID" value="evm.TU.08.1070"/>
</dbReference>
<dbReference type="EMBL" id="UZAU01000697">
    <property type="status" value="NOT_ANNOTATED_CDS"/>
    <property type="molecule type" value="Genomic_DNA"/>
</dbReference>
<reference evidence="1" key="1">
    <citation type="submission" date="2018-11" db="EMBL/GenBank/DDBJ databases">
        <authorList>
            <person name="Grassa J C."/>
        </authorList>
    </citation>
    <scope>NUCLEOTIDE SEQUENCE [LARGE SCALE GENOMIC DNA]</scope>
</reference>
<name>A0A803Q7I4_CANSA</name>
<organism evidence="1 2">
    <name type="scientific">Cannabis sativa</name>
    <name type="common">Hemp</name>
    <name type="synonym">Marijuana</name>
    <dbReference type="NCBI Taxonomy" id="3483"/>
    <lineage>
        <taxon>Eukaryota</taxon>
        <taxon>Viridiplantae</taxon>
        <taxon>Streptophyta</taxon>
        <taxon>Embryophyta</taxon>
        <taxon>Tracheophyta</taxon>
        <taxon>Spermatophyta</taxon>
        <taxon>Magnoliopsida</taxon>
        <taxon>eudicotyledons</taxon>
        <taxon>Gunneridae</taxon>
        <taxon>Pentapetalae</taxon>
        <taxon>rosids</taxon>
        <taxon>fabids</taxon>
        <taxon>Rosales</taxon>
        <taxon>Cannabaceae</taxon>
        <taxon>Cannabis</taxon>
    </lineage>
</organism>
<reference evidence="1" key="2">
    <citation type="submission" date="2021-03" db="UniProtKB">
        <authorList>
            <consortium name="EnsemblPlants"/>
        </authorList>
    </citation>
    <scope>IDENTIFICATION</scope>
</reference>
<sequence length="143" mass="15558">MLLCVFFLVIGASSHIINFDACRRFARELCLLTEHGVVSLASSGSFKRECAVRPPGRMEAVTPDEAVASATRFLDLTVANRALYKNVFPVPPGPSTKNAYALFDEICSITTIYTCRCSAFREWEAVISSSGISTPNSSLISLD</sequence>
<dbReference type="AlphaFoldDB" id="A0A803Q7I4"/>
<accession>A0A803Q7I4</accession>